<dbReference type="EMBL" id="QWDE01000002">
    <property type="protein sequence ID" value="RFZ83440.1"/>
    <property type="molecule type" value="Genomic_DNA"/>
</dbReference>
<evidence type="ECO:0000313" key="1">
    <source>
        <dbReference type="EMBL" id="RFZ83440.1"/>
    </source>
</evidence>
<dbReference type="Proteomes" id="UP000260823">
    <property type="component" value="Unassembled WGS sequence"/>
</dbReference>
<evidence type="ECO:0000313" key="2">
    <source>
        <dbReference type="Proteomes" id="UP000260823"/>
    </source>
</evidence>
<dbReference type="AlphaFoldDB" id="A0A3E2NRD2"/>
<proteinExistence type="predicted"/>
<comment type="caution">
    <text evidence="1">The sequence shown here is derived from an EMBL/GenBank/DDBJ whole genome shotgun (WGS) entry which is preliminary data.</text>
</comment>
<protein>
    <submittedName>
        <fullName evidence="1">Uncharacterized protein</fullName>
    </submittedName>
</protein>
<accession>A0A3E2NRD2</accession>
<sequence>MAAFGLVLAIMGYRQLANRSPQLILTNEGVTTSKGEHYRWSEITDEDTKVVRHGKSSSTYLTFYIGGEKRSIEINEYDVSATKLDRLLRVYRGRHENKIRTTERIF</sequence>
<dbReference type="OrthoDB" id="7172951at2"/>
<name>A0A3E2NRD2_9SPHI</name>
<keyword evidence="2" id="KW-1185">Reference proteome</keyword>
<organism evidence="1 2">
    <name type="scientific">Mucilaginibacter terrenus</name>
    <dbReference type="NCBI Taxonomy" id="2482727"/>
    <lineage>
        <taxon>Bacteria</taxon>
        <taxon>Pseudomonadati</taxon>
        <taxon>Bacteroidota</taxon>
        <taxon>Sphingobacteriia</taxon>
        <taxon>Sphingobacteriales</taxon>
        <taxon>Sphingobacteriaceae</taxon>
        <taxon>Mucilaginibacter</taxon>
    </lineage>
</organism>
<reference evidence="1 2" key="1">
    <citation type="submission" date="2018-08" db="EMBL/GenBank/DDBJ databases">
        <title>Mucilaginibacter terrae sp. nov., isolated from manganese diggings.</title>
        <authorList>
            <person name="Huang Y."/>
            <person name="Zhou Z."/>
        </authorList>
    </citation>
    <scope>NUCLEOTIDE SEQUENCE [LARGE SCALE GENOMIC DNA]</scope>
    <source>
        <strain evidence="1 2">ZH6</strain>
    </source>
</reference>
<gene>
    <name evidence="1" type="ORF">DYU05_15015</name>
</gene>
<dbReference type="RefSeq" id="WP_117383909.1">
    <property type="nucleotide sequence ID" value="NZ_QWDE01000002.1"/>
</dbReference>